<evidence type="ECO:0000259" key="1">
    <source>
        <dbReference type="PROSITE" id="PS50994"/>
    </source>
</evidence>
<dbReference type="GO" id="GO:0003676">
    <property type="term" value="F:nucleic acid binding"/>
    <property type="evidence" value="ECO:0007669"/>
    <property type="project" value="InterPro"/>
</dbReference>
<gene>
    <name evidence="3" type="primary">LOC113699843</name>
</gene>
<dbReference type="Proteomes" id="UP001652660">
    <property type="component" value="Chromosome 7c"/>
</dbReference>
<dbReference type="GO" id="GO:0015074">
    <property type="term" value="P:DNA integration"/>
    <property type="evidence" value="ECO:0007669"/>
    <property type="project" value="InterPro"/>
</dbReference>
<feature type="domain" description="Integrase catalytic" evidence="1">
    <location>
        <begin position="263"/>
        <end position="357"/>
    </location>
</feature>
<name>A0A6P6TC27_COFAR</name>
<dbReference type="InterPro" id="IPR001584">
    <property type="entry name" value="Integrase_cat-core"/>
</dbReference>
<dbReference type="RefSeq" id="XP_027075998.1">
    <property type="nucleotide sequence ID" value="XM_027220197.1"/>
</dbReference>
<dbReference type="PANTHER" id="PTHR48475">
    <property type="entry name" value="RIBONUCLEASE H"/>
    <property type="match status" value="1"/>
</dbReference>
<dbReference type="PANTHER" id="PTHR48475:SF2">
    <property type="entry name" value="RIBONUCLEASE H"/>
    <property type="match status" value="1"/>
</dbReference>
<evidence type="ECO:0000313" key="2">
    <source>
        <dbReference type="Proteomes" id="UP001652660"/>
    </source>
</evidence>
<dbReference type="GeneID" id="113699843"/>
<reference evidence="3" key="2">
    <citation type="submission" date="2025-08" db="UniProtKB">
        <authorList>
            <consortium name="RefSeq"/>
        </authorList>
    </citation>
    <scope>IDENTIFICATION</scope>
    <source>
        <tissue evidence="3">Leaves</tissue>
    </source>
</reference>
<dbReference type="AlphaFoldDB" id="A0A6P6TC27"/>
<dbReference type="CDD" id="cd09279">
    <property type="entry name" value="RNase_HI_like"/>
    <property type="match status" value="1"/>
</dbReference>
<evidence type="ECO:0000313" key="3">
    <source>
        <dbReference type="RefSeq" id="XP_027075998.1"/>
    </source>
</evidence>
<dbReference type="OrthoDB" id="1934939at2759"/>
<dbReference type="Gene3D" id="1.10.340.70">
    <property type="match status" value="1"/>
</dbReference>
<dbReference type="InterPro" id="IPR041588">
    <property type="entry name" value="Integrase_H2C2"/>
</dbReference>
<keyword evidence="2" id="KW-1185">Reference proteome</keyword>
<dbReference type="SUPFAM" id="SSF53098">
    <property type="entry name" value="Ribonuclease H-like"/>
    <property type="match status" value="2"/>
</dbReference>
<accession>A0A6P6TC27</accession>
<reference evidence="2" key="1">
    <citation type="journal article" date="2025" name="Foods">
        <title>Unveiling the Microbial Signatures of Arabica Coffee Cherries: Insights into Ripeness Specific Diversity, Functional Traits, and Implications for Quality and Safety.</title>
        <authorList>
            <consortium name="RefSeq"/>
            <person name="Tenea G.N."/>
            <person name="Cifuentes V."/>
            <person name="Reyes P."/>
            <person name="Cevallos-Vallejos M."/>
        </authorList>
    </citation>
    <scope>NUCLEOTIDE SEQUENCE [LARGE SCALE GENOMIC DNA]</scope>
</reference>
<dbReference type="Gene3D" id="3.30.420.10">
    <property type="entry name" value="Ribonuclease H-like superfamily/Ribonuclease H"/>
    <property type="match status" value="3"/>
</dbReference>
<sequence length="419" mass="47486">MLEPQRWALYIDGSSNSEGSGAGLLLEDPHGDAYLYALRFDFPASNNETEYEAVIVLGEYEAREESMQRYLSKLHQLAAYFESFEIQGIPRSQNRRADALSRLASTSFSTLNKTVLVEVLAEPGYVEDKVYPVASGDTWMTPLVKFLGQDILPDDKTEARGVQRKAARYALHNGCLYKRSYLGLWLRCVTPKEGERILQEIHEGLCGAHVGYRMLVKKTLLLGYFWPTLRQDAQLLLLCCLSYQHHAPEHHQSTNLMVPITLPRVIISDNGKQFADNPLKAWCENLGIKQHFTSVGHPQSNGQVKNSNRTLLHGFKTRLHQLESSWVDELPSVLWSYRTTSRSATQETPFALTYGSKAVVPAEFITPSSRMATFTAEVNDEKRKIDLDLTEEKKDASAARIALYKNILANYYNVRVRHL</sequence>
<dbReference type="PROSITE" id="PS50994">
    <property type="entry name" value="INTEGRASE"/>
    <property type="match status" value="1"/>
</dbReference>
<organism evidence="2 3">
    <name type="scientific">Coffea arabica</name>
    <name type="common">Arabian coffee</name>
    <dbReference type="NCBI Taxonomy" id="13443"/>
    <lineage>
        <taxon>Eukaryota</taxon>
        <taxon>Viridiplantae</taxon>
        <taxon>Streptophyta</taxon>
        <taxon>Embryophyta</taxon>
        <taxon>Tracheophyta</taxon>
        <taxon>Spermatophyta</taxon>
        <taxon>Magnoliopsida</taxon>
        <taxon>eudicotyledons</taxon>
        <taxon>Gunneridae</taxon>
        <taxon>Pentapetalae</taxon>
        <taxon>asterids</taxon>
        <taxon>lamiids</taxon>
        <taxon>Gentianales</taxon>
        <taxon>Rubiaceae</taxon>
        <taxon>Ixoroideae</taxon>
        <taxon>Gardenieae complex</taxon>
        <taxon>Bertiereae - Coffeeae clade</taxon>
        <taxon>Coffeeae</taxon>
        <taxon>Coffea</taxon>
    </lineage>
</organism>
<protein>
    <recommendedName>
        <fullName evidence="1">Integrase catalytic domain-containing protein</fullName>
    </recommendedName>
</protein>
<dbReference type="InterPro" id="IPR012337">
    <property type="entry name" value="RNaseH-like_sf"/>
</dbReference>
<dbReference type="Pfam" id="PF17921">
    <property type="entry name" value="Integrase_H2C2"/>
    <property type="match status" value="1"/>
</dbReference>
<dbReference type="InterPro" id="IPR036397">
    <property type="entry name" value="RNaseH_sf"/>
</dbReference>
<proteinExistence type="predicted"/>